<dbReference type="InterPro" id="IPR040921">
    <property type="entry name" value="Peptidase_S66C"/>
</dbReference>
<dbReference type="PANTHER" id="PTHR30237">
    <property type="entry name" value="MURAMOYLTETRAPEPTIDE CARBOXYPEPTIDASE"/>
    <property type="match status" value="1"/>
</dbReference>
<proteinExistence type="inferred from homology"/>
<dbReference type="EMBL" id="WHPF01000004">
    <property type="protein sequence ID" value="NNV55118.1"/>
    <property type="molecule type" value="Genomic_DNA"/>
</dbReference>
<evidence type="ECO:0000256" key="2">
    <source>
        <dbReference type="ARBA" id="ARBA00022645"/>
    </source>
</evidence>
<dbReference type="GO" id="GO:0004180">
    <property type="term" value="F:carboxypeptidase activity"/>
    <property type="evidence" value="ECO:0007669"/>
    <property type="project" value="UniProtKB-KW"/>
</dbReference>
<keyword evidence="3" id="KW-0645">Protease</keyword>
<feature type="active site" description="Charge relay system" evidence="6">
    <location>
        <position position="275"/>
    </location>
</feature>
<keyword evidence="2" id="KW-0121">Carboxypeptidase</keyword>
<evidence type="ECO:0000256" key="1">
    <source>
        <dbReference type="ARBA" id="ARBA00010233"/>
    </source>
</evidence>
<dbReference type="CDD" id="cd07025">
    <property type="entry name" value="Peptidase_S66"/>
    <property type="match status" value="1"/>
</dbReference>
<dbReference type="Proteomes" id="UP000598971">
    <property type="component" value="Unassembled WGS sequence"/>
</dbReference>
<evidence type="ECO:0000313" key="9">
    <source>
        <dbReference type="EMBL" id="NNV55118.1"/>
    </source>
</evidence>
<keyword evidence="10" id="KW-1185">Reference proteome</keyword>
<feature type="active site" description="Charge relay system" evidence="6">
    <location>
        <position position="205"/>
    </location>
</feature>
<dbReference type="InterPro" id="IPR027461">
    <property type="entry name" value="Carboxypeptidase_A_C_sf"/>
</dbReference>
<evidence type="ECO:0000256" key="4">
    <source>
        <dbReference type="ARBA" id="ARBA00022801"/>
    </source>
</evidence>
<feature type="domain" description="LD-carboxypeptidase N-terminal" evidence="7">
    <location>
        <begin position="14"/>
        <end position="129"/>
    </location>
</feature>
<dbReference type="RefSeq" id="WP_171607048.1">
    <property type="nucleotide sequence ID" value="NZ_WHPF01000004.1"/>
</dbReference>
<feature type="active site" description="Nucleophile" evidence="6">
    <location>
        <position position="110"/>
    </location>
</feature>
<feature type="domain" description="LD-carboxypeptidase C-terminal" evidence="8">
    <location>
        <begin position="175"/>
        <end position="288"/>
    </location>
</feature>
<sequence length="304" mass="33244">MIKIPPYLKKGDTIGIVCPAGFMPAEKAAACINTLQQWGFKVKTGNTLGSQFHYFSGTDEARLADLQQMIDDDTVKAILCGRGGYGVTRIIDQLNFKRFAKKPKWIIGYSDITVLHAHLYSTLHIASLHSPMAGAFNDGGSNNEFVGSLRKALLGKPARYTCAAHANNRAGTATAQIVGGNLSLVTHLLGSARAFTTTGKILFLEDVGEYIYTIDRMMMQLLHAGKLDKLAGLIIGGFTEMKDTTIPFGDEVYNIIADKIKHFKYPVCYQFPVSHTNENYALKTGVVHQLIVGKKVTLKEIVTA</sequence>
<name>A0A8J8FEA3_9BACT</name>
<dbReference type="AlphaFoldDB" id="A0A8J8FEA3"/>
<dbReference type="InterPro" id="IPR029062">
    <property type="entry name" value="Class_I_gatase-like"/>
</dbReference>
<dbReference type="PANTHER" id="PTHR30237:SF2">
    <property type="entry name" value="MUREIN TETRAPEPTIDE CARBOXYPEPTIDASE"/>
    <property type="match status" value="1"/>
</dbReference>
<evidence type="ECO:0000313" key="10">
    <source>
        <dbReference type="Proteomes" id="UP000598971"/>
    </source>
</evidence>
<protein>
    <submittedName>
        <fullName evidence="9">LD-carboxypeptidase</fullName>
    </submittedName>
</protein>
<dbReference type="InterPro" id="IPR027478">
    <property type="entry name" value="LdcA_N"/>
</dbReference>
<evidence type="ECO:0000256" key="3">
    <source>
        <dbReference type="ARBA" id="ARBA00022670"/>
    </source>
</evidence>
<dbReference type="InterPro" id="IPR003507">
    <property type="entry name" value="S66_fam"/>
</dbReference>
<gene>
    <name evidence="9" type="ORF">GD597_06590</name>
</gene>
<dbReference type="Gene3D" id="3.50.30.60">
    <property type="entry name" value="LD-carboxypeptidase A C-terminal domain-like"/>
    <property type="match status" value="1"/>
</dbReference>
<evidence type="ECO:0000256" key="6">
    <source>
        <dbReference type="PIRSR" id="PIRSR028757-1"/>
    </source>
</evidence>
<accession>A0A8J8FEA3</accession>
<dbReference type="Pfam" id="PF02016">
    <property type="entry name" value="Peptidase_S66"/>
    <property type="match status" value="1"/>
</dbReference>
<comment type="similarity">
    <text evidence="1">Belongs to the peptidase S66 family.</text>
</comment>
<dbReference type="Pfam" id="PF17676">
    <property type="entry name" value="Peptidase_S66C"/>
    <property type="match status" value="1"/>
</dbReference>
<dbReference type="SUPFAM" id="SSF52317">
    <property type="entry name" value="Class I glutamine amidotransferase-like"/>
    <property type="match status" value="1"/>
</dbReference>
<dbReference type="GO" id="GO:0006508">
    <property type="term" value="P:proteolysis"/>
    <property type="evidence" value="ECO:0007669"/>
    <property type="project" value="UniProtKB-KW"/>
</dbReference>
<evidence type="ECO:0000256" key="5">
    <source>
        <dbReference type="ARBA" id="ARBA00022825"/>
    </source>
</evidence>
<dbReference type="Gene3D" id="3.40.50.10740">
    <property type="entry name" value="Class I glutamine amidotransferase-like"/>
    <property type="match status" value="1"/>
</dbReference>
<keyword evidence="4" id="KW-0378">Hydrolase</keyword>
<dbReference type="GO" id="GO:0008236">
    <property type="term" value="F:serine-type peptidase activity"/>
    <property type="evidence" value="ECO:0007669"/>
    <property type="project" value="UniProtKB-KW"/>
</dbReference>
<comment type="caution">
    <text evidence="9">The sequence shown here is derived from an EMBL/GenBank/DDBJ whole genome shotgun (WGS) entry which is preliminary data.</text>
</comment>
<dbReference type="SUPFAM" id="SSF141986">
    <property type="entry name" value="LD-carboxypeptidase A C-terminal domain-like"/>
    <property type="match status" value="1"/>
</dbReference>
<keyword evidence="5" id="KW-0720">Serine protease</keyword>
<evidence type="ECO:0000259" key="8">
    <source>
        <dbReference type="Pfam" id="PF17676"/>
    </source>
</evidence>
<evidence type="ECO:0000259" key="7">
    <source>
        <dbReference type="Pfam" id="PF02016"/>
    </source>
</evidence>
<dbReference type="PIRSF" id="PIRSF028757">
    <property type="entry name" value="LD-carboxypeptidase"/>
    <property type="match status" value="1"/>
</dbReference>
<reference evidence="9" key="1">
    <citation type="submission" date="2019-10" db="EMBL/GenBank/DDBJ databases">
        <title>Draft genome sequence of Panacibacter sp. KCS-6.</title>
        <authorList>
            <person name="Yim K.J."/>
        </authorList>
    </citation>
    <scope>NUCLEOTIDE SEQUENCE</scope>
    <source>
        <strain evidence="9">KCS-6</strain>
    </source>
</reference>
<organism evidence="9 10">
    <name type="scientific">Limnovirga soli</name>
    <dbReference type="NCBI Taxonomy" id="2656915"/>
    <lineage>
        <taxon>Bacteria</taxon>
        <taxon>Pseudomonadati</taxon>
        <taxon>Bacteroidota</taxon>
        <taxon>Chitinophagia</taxon>
        <taxon>Chitinophagales</taxon>
        <taxon>Chitinophagaceae</taxon>
        <taxon>Limnovirga</taxon>
    </lineage>
</organism>
<dbReference type="InterPro" id="IPR040449">
    <property type="entry name" value="Peptidase_S66_N"/>
</dbReference>